<evidence type="ECO:0000256" key="2">
    <source>
        <dbReference type="SAM" id="Phobius"/>
    </source>
</evidence>
<organism evidence="3 4">
    <name type="scientific">Hibiscus sabdariffa</name>
    <name type="common">roselle</name>
    <dbReference type="NCBI Taxonomy" id="183260"/>
    <lineage>
        <taxon>Eukaryota</taxon>
        <taxon>Viridiplantae</taxon>
        <taxon>Streptophyta</taxon>
        <taxon>Embryophyta</taxon>
        <taxon>Tracheophyta</taxon>
        <taxon>Spermatophyta</taxon>
        <taxon>Magnoliopsida</taxon>
        <taxon>eudicotyledons</taxon>
        <taxon>Gunneridae</taxon>
        <taxon>Pentapetalae</taxon>
        <taxon>rosids</taxon>
        <taxon>malvids</taxon>
        <taxon>Malvales</taxon>
        <taxon>Malvaceae</taxon>
        <taxon>Malvoideae</taxon>
        <taxon>Hibiscus</taxon>
    </lineage>
</organism>
<keyword evidence="2" id="KW-1133">Transmembrane helix</keyword>
<keyword evidence="2" id="KW-0472">Membrane</keyword>
<evidence type="ECO:0000256" key="1">
    <source>
        <dbReference type="SAM" id="MobiDB-lite"/>
    </source>
</evidence>
<protein>
    <submittedName>
        <fullName evidence="3">Uncharacterized protein</fullName>
    </submittedName>
</protein>
<dbReference type="Proteomes" id="UP001472677">
    <property type="component" value="Unassembled WGS sequence"/>
</dbReference>
<feature type="transmembrane region" description="Helical" evidence="2">
    <location>
        <begin position="20"/>
        <end position="37"/>
    </location>
</feature>
<dbReference type="PANTHER" id="PTHR36595:SF3">
    <property type="entry name" value="TRANSMEMBRANE PROTEIN"/>
    <property type="match status" value="1"/>
</dbReference>
<evidence type="ECO:0000313" key="4">
    <source>
        <dbReference type="Proteomes" id="UP001472677"/>
    </source>
</evidence>
<accession>A0ABR2FCW6</accession>
<gene>
    <name evidence="3" type="ORF">V6N12_069085</name>
</gene>
<reference evidence="3 4" key="1">
    <citation type="journal article" date="2024" name="G3 (Bethesda)">
        <title>Genome assembly of Hibiscus sabdariffa L. provides insights into metabolisms of medicinal natural products.</title>
        <authorList>
            <person name="Kim T."/>
        </authorList>
    </citation>
    <scope>NUCLEOTIDE SEQUENCE [LARGE SCALE GENOMIC DNA]</scope>
    <source>
        <strain evidence="3">TK-2024</strain>
        <tissue evidence="3">Old leaves</tissue>
    </source>
</reference>
<keyword evidence="2" id="KW-0812">Transmembrane</keyword>
<feature type="region of interest" description="Disordered" evidence="1">
    <location>
        <begin position="77"/>
        <end position="103"/>
    </location>
</feature>
<proteinExistence type="predicted"/>
<name>A0ABR2FCW6_9ROSI</name>
<evidence type="ECO:0000313" key="3">
    <source>
        <dbReference type="EMBL" id="KAK8578741.1"/>
    </source>
</evidence>
<dbReference type="EMBL" id="JBBPBM010000006">
    <property type="protein sequence ID" value="KAK8578741.1"/>
    <property type="molecule type" value="Genomic_DNA"/>
</dbReference>
<sequence>MLLFLKSLSTCNLEFSYNPLSSFLLFNAIIVSVIVVSHKQSIDGFDGVCSASQVGASLDHSEQCSDISEPYYEDDTVLSDGYYEDDDHDGDGDGDGDDSWYGAEEEYVDDLQQRSEDFIAKVNNGWREEWLSEKDCEGPWLG</sequence>
<comment type="caution">
    <text evidence="3">The sequence shown here is derived from an EMBL/GenBank/DDBJ whole genome shotgun (WGS) entry which is preliminary data.</text>
</comment>
<dbReference type="PANTHER" id="PTHR36595">
    <property type="entry name" value="TRANSMEMBRANE PROTEIN"/>
    <property type="match status" value="1"/>
</dbReference>
<keyword evidence="4" id="KW-1185">Reference proteome</keyword>